<dbReference type="EMBL" id="JAGPNK010000010">
    <property type="protein sequence ID" value="KAH7312611.1"/>
    <property type="molecule type" value="Genomic_DNA"/>
</dbReference>
<organism evidence="2 3">
    <name type="scientific">Stachybotrys elegans</name>
    <dbReference type="NCBI Taxonomy" id="80388"/>
    <lineage>
        <taxon>Eukaryota</taxon>
        <taxon>Fungi</taxon>
        <taxon>Dikarya</taxon>
        <taxon>Ascomycota</taxon>
        <taxon>Pezizomycotina</taxon>
        <taxon>Sordariomycetes</taxon>
        <taxon>Hypocreomycetidae</taxon>
        <taxon>Hypocreales</taxon>
        <taxon>Stachybotryaceae</taxon>
        <taxon>Stachybotrys</taxon>
    </lineage>
</organism>
<dbReference type="Proteomes" id="UP000813444">
    <property type="component" value="Unassembled WGS sequence"/>
</dbReference>
<dbReference type="AlphaFoldDB" id="A0A8K0SL58"/>
<feature type="chain" id="PRO_5035455166" evidence="1">
    <location>
        <begin position="20"/>
        <end position="147"/>
    </location>
</feature>
<sequence length="147" mass="14735">MRFSWTSVVFALAASTAVAAVPLGAHIKFADQAPRSLITGVGNALAELQEGLGVTAVEAKLDALLGNSLTKLEDALGVTFAEWALGLLDEGASPGTIQAIGEGIAMILDGAGVTAVNEFLDETTGGAITSLEDALGVTDILVALGLA</sequence>
<keyword evidence="3" id="KW-1185">Reference proteome</keyword>
<keyword evidence="1" id="KW-0732">Signal</keyword>
<dbReference type="OrthoDB" id="3354195at2759"/>
<protein>
    <submittedName>
        <fullName evidence="2">Uncharacterized protein</fullName>
    </submittedName>
</protein>
<evidence type="ECO:0000256" key="1">
    <source>
        <dbReference type="SAM" id="SignalP"/>
    </source>
</evidence>
<name>A0A8K0SL58_9HYPO</name>
<evidence type="ECO:0000313" key="2">
    <source>
        <dbReference type="EMBL" id="KAH7312611.1"/>
    </source>
</evidence>
<comment type="caution">
    <text evidence="2">The sequence shown here is derived from an EMBL/GenBank/DDBJ whole genome shotgun (WGS) entry which is preliminary data.</text>
</comment>
<reference evidence="2" key="1">
    <citation type="journal article" date="2021" name="Nat. Commun.">
        <title>Genetic determinants of endophytism in the Arabidopsis root mycobiome.</title>
        <authorList>
            <person name="Mesny F."/>
            <person name="Miyauchi S."/>
            <person name="Thiergart T."/>
            <person name="Pickel B."/>
            <person name="Atanasova L."/>
            <person name="Karlsson M."/>
            <person name="Huettel B."/>
            <person name="Barry K.W."/>
            <person name="Haridas S."/>
            <person name="Chen C."/>
            <person name="Bauer D."/>
            <person name="Andreopoulos W."/>
            <person name="Pangilinan J."/>
            <person name="LaButti K."/>
            <person name="Riley R."/>
            <person name="Lipzen A."/>
            <person name="Clum A."/>
            <person name="Drula E."/>
            <person name="Henrissat B."/>
            <person name="Kohler A."/>
            <person name="Grigoriev I.V."/>
            <person name="Martin F.M."/>
            <person name="Hacquard S."/>
        </authorList>
    </citation>
    <scope>NUCLEOTIDE SEQUENCE</scope>
    <source>
        <strain evidence="2">MPI-CAGE-CH-0235</strain>
    </source>
</reference>
<proteinExistence type="predicted"/>
<accession>A0A8K0SL58</accession>
<feature type="signal peptide" evidence="1">
    <location>
        <begin position="1"/>
        <end position="19"/>
    </location>
</feature>
<evidence type="ECO:0000313" key="3">
    <source>
        <dbReference type="Proteomes" id="UP000813444"/>
    </source>
</evidence>
<gene>
    <name evidence="2" type="ORF">B0I35DRAFT_411314</name>
</gene>